<name>A0A450S966_9GAMM</name>
<dbReference type="InterPro" id="IPR000888">
    <property type="entry name" value="RmlC-like"/>
</dbReference>
<evidence type="ECO:0000256" key="2">
    <source>
        <dbReference type="ARBA" id="ARBA00001997"/>
    </source>
</evidence>
<dbReference type="Pfam" id="PF00908">
    <property type="entry name" value="dTDP_sugar_isom"/>
    <property type="match status" value="1"/>
</dbReference>
<dbReference type="EC" id="5.1.3.13" evidence="3"/>
<evidence type="ECO:0000256" key="4">
    <source>
        <dbReference type="ARBA" id="ARBA00019595"/>
    </source>
</evidence>
<evidence type="ECO:0000313" key="8">
    <source>
        <dbReference type="EMBL" id="VFJ48476.1"/>
    </source>
</evidence>
<accession>A0A450S966</accession>
<reference evidence="8" key="1">
    <citation type="submission" date="2019-02" db="EMBL/GenBank/DDBJ databases">
        <authorList>
            <person name="Gruber-Vodicka R. H."/>
            <person name="Seah K. B. B."/>
        </authorList>
    </citation>
    <scope>NUCLEOTIDE SEQUENCE</scope>
    <source>
        <strain evidence="8">BECK_DK47</strain>
    </source>
</reference>
<sequence>MRSIETELPGAFLIEIEPNSDERGMFARAYCAWESKEAGLNTHWPQHNIRTQ</sequence>
<protein>
    <recommendedName>
        <fullName evidence="4">dTDP-4-dehydrorhamnose 3,5-epimerase</fullName>
        <ecNumber evidence="3">5.1.3.13</ecNumber>
    </recommendedName>
    <alternativeName>
        <fullName evidence="6">Thymidine diphospho-4-keto-rhamnose 3,5-epimerase</fullName>
    </alternativeName>
    <alternativeName>
        <fullName evidence="5">dTDP-4-keto-6-deoxyglucose 3,5-epimerase</fullName>
    </alternativeName>
    <alternativeName>
        <fullName evidence="7">dTDP-6-deoxy-D-xylo-4-hexulose 3,5-epimerase</fullName>
    </alternativeName>
</protein>
<comment type="catalytic activity">
    <reaction evidence="1">
        <text>dTDP-4-dehydro-6-deoxy-alpha-D-glucose = dTDP-4-dehydro-beta-L-rhamnose</text>
        <dbReference type="Rhea" id="RHEA:16969"/>
        <dbReference type="ChEBI" id="CHEBI:57649"/>
        <dbReference type="ChEBI" id="CHEBI:62830"/>
        <dbReference type="EC" id="5.1.3.13"/>
    </reaction>
</comment>
<proteinExistence type="predicted"/>
<evidence type="ECO:0000256" key="6">
    <source>
        <dbReference type="ARBA" id="ARBA00031424"/>
    </source>
</evidence>
<evidence type="ECO:0000256" key="5">
    <source>
        <dbReference type="ARBA" id="ARBA00029758"/>
    </source>
</evidence>
<dbReference type="AlphaFoldDB" id="A0A450S966"/>
<dbReference type="EMBL" id="CAADEX010000020">
    <property type="protein sequence ID" value="VFJ48476.1"/>
    <property type="molecule type" value="Genomic_DNA"/>
</dbReference>
<evidence type="ECO:0000256" key="1">
    <source>
        <dbReference type="ARBA" id="ARBA00001298"/>
    </source>
</evidence>
<evidence type="ECO:0000256" key="7">
    <source>
        <dbReference type="ARBA" id="ARBA00033311"/>
    </source>
</evidence>
<evidence type="ECO:0000256" key="3">
    <source>
        <dbReference type="ARBA" id="ARBA00012098"/>
    </source>
</evidence>
<gene>
    <name evidence="8" type="ORF">BECKDK2373B_GA0170837_102065</name>
</gene>
<organism evidence="8">
    <name type="scientific">Candidatus Kentrum sp. DK</name>
    <dbReference type="NCBI Taxonomy" id="2126562"/>
    <lineage>
        <taxon>Bacteria</taxon>
        <taxon>Pseudomonadati</taxon>
        <taxon>Pseudomonadota</taxon>
        <taxon>Gammaproteobacteria</taxon>
        <taxon>Candidatus Kentrum</taxon>
    </lineage>
</organism>
<dbReference type="InterPro" id="IPR014710">
    <property type="entry name" value="RmlC-like_jellyroll"/>
</dbReference>
<dbReference type="InterPro" id="IPR011051">
    <property type="entry name" value="RmlC_Cupin_sf"/>
</dbReference>
<dbReference type="SUPFAM" id="SSF51182">
    <property type="entry name" value="RmlC-like cupins"/>
    <property type="match status" value="1"/>
</dbReference>
<dbReference type="GO" id="GO:0008830">
    <property type="term" value="F:dTDP-4-dehydrorhamnose 3,5-epimerase activity"/>
    <property type="evidence" value="ECO:0007669"/>
    <property type="project" value="UniProtKB-EC"/>
</dbReference>
<dbReference type="Gene3D" id="2.60.120.10">
    <property type="entry name" value="Jelly Rolls"/>
    <property type="match status" value="1"/>
</dbReference>
<comment type="function">
    <text evidence="2">Catalyzes the epimerization of the C3' and C5'positions of dTDP-6-deoxy-D-xylo-4-hexulose, forming dTDP-6-deoxy-L-lyxo-4-hexulose.</text>
</comment>